<evidence type="ECO:0000313" key="2">
    <source>
        <dbReference type="Proteomes" id="UP001497516"/>
    </source>
</evidence>
<reference evidence="1 2" key="1">
    <citation type="submission" date="2024-04" db="EMBL/GenBank/DDBJ databases">
        <authorList>
            <person name="Fracassetti M."/>
        </authorList>
    </citation>
    <scope>NUCLEOTIDE SEQUENCE [LARGE SCALE GENOMIC DNA]</scope>
</reference>
<proteinExistence type="predicted"/>
<evidence type="ECO:0000313" key="1">
    <source>
        <dbReference type="EMBL" id="CAL1355781.1"/>
    </source>
</evidence>
<dbReference type="AlphaFoldDB" id="A0AAV2CHU4"/>
<gene>
    <name evidence="1" type="ORF">LTRI10_LOCUS3521</name>
</gene>
<accession>A0AAV2CHU4</accession>
<dbReference type="EMBL" id="OZ034813">
    <property type="protein sequence ID" value="CAL1355781.1"/>
    <property type="molecule type" value="Genomic_DNA"/>
</dbReference>
<name>A0AAV2CHU4_9ROSI</name>
<sequence length="110" mass="12590">MYPPSKVLCPAFRLPSRFSAPRLCFQYGPLQRRRPTSLNQLWRRFHWQRSPAPIVDRNVRQSLADTNYLVTAETSVNNVLCISDGRSLPLDSLPSSVACLHSRSLHSRRA</sequence>
<protein>
    <submittedName>
        <fullName evidence="1">Uncharacterized protein</fullName>
    </submittedName>
</protein>
<organism evidence="1 2">
    <name type="scientific">Linum trigynum</name>
    <dbReference type="NCBI Taxonomy" id="586398"/>
    <lineage>
        <taxon>Eukaryota</taxon>
        <taxon>Viridiplantae</taxon>
        <taxon>Streptophyta</taxon>
        <taxon>Embryophyta</taxon>
        <taxon>Tracheophyta</taxon>
        <taxon>Spermatophyta</taxon>
        <taxon>Magnoliopsida</taxon>
        <taxon>eudicotyledons</taxon>
        <taxon>Gunneridae</taxon>
        <taxon>Pentapetalae</taxon>
        <taxon>rosids</taxon>
        <taxon>fabids</taxon>
        <taxon>Malpighiales</taxon>
        <taxon>Linaceae</taxon>
        <taxon>Linum</taxon>
    </lineage>
</organism>
<dbReference type="Proteomes" id="UP001497516">
    <property type="component" value="Chromosome 1"/>
</dbReference>
<keyword evidence="2" id="KW-1185">Reference proteome</keyword>